<feature type="region of interest" description="Disordered" evidence="9">
    <location>
        <begin position="32"/>
        <end position="67"/>
    </location>
</feature>
<keyword evidence="8" id="KW-0472">Membrane</keyword>
<dbReference type="InterPro" id="IPR001638">
    <property type="entry name" value="Solute-binding_3/MltF_N"/>
</dbReference>
<evidence type="ECO:0000259" key="11">
    <source>
        <dbReference type="SMART" id="SM00062"/>
    </source>
</evidence>
<evidence type="ECO:0000256" key="3">
    <source>
        <dbReference type="ARBA" id="ARBA00010742"/>
    </source>
</evidence>
<dbReference type="GO" id="GO:0042597">
    <property type="term" value="C:periplasmic space"/>
    <property type="evidence" value="ECO:0007669"/>
    <property type="project" value="UniProtKB-SubCell"/>
</dbReference>
<evidence type="ECO:0000256" key="6">
    <source>
        <dbReference type="ARBA" id="ARBA00022519"/>
    </source>
</evidence>
<dbReference type="SMART" id="SM00062">
    <property type="entry name" value="PBPb"/>
    <property type="match status" value="1"/>
</dbReference>
<evidence type="ECO:0000256" key="4">
    <source>
        <dbReference type="ARBA" id="ARBA00022448"/>
    </source>
</evidence>
<feature type="signal peptide" evidence="10">
    <location>
        <begin position="1"/>
        <end position="23"/>
    </location>
</feature>
<evidence type="ECO:0000313" key="12">
    <source>
        <dbReference type="EMBL" id="TLC99044.1"/>
    </source>
</evidence>
<evidence type="ECO:0000256" key="7">
    <source>
        <dbReference type="ARBA" id="ARBA00022729"/>
    </source>
</evidence>
<dbReference type="SUPFAM" id="SSF53850">
    <property type="entry name" value="Periplasmic binding protein-like II"/>
    <property type="match status" value="1"/>
</dbReference>
<evidence type="ECO:0000256" key="8">
    <source>
        <dbReference type="ARBA" id="ARBA00023136"/>
    </source>
</evidence>
<accession>A0A4U8Q2R9</accession>
<keyword evidence="6" id="KW-0997">Cell inner membrane</keyword>
<evidence type="ECO:0000256" key="9">
    <source>
        <dbReference type="SAM" id="MobiDB-lite"/>
    </source>
</evidence>
<keyword evidence="7 10" id="KW-0732">Signal</keyword>
<dbReference type="InterPro" id="IPR044527">
    <property type="entry name" value="NrtA/CpmA_ABC-bd_dom"/>
</dbReference>
<dbReference type="RefSeq" id="WP_138003578.1">
    <property type="nucleotide sequence ID" value="NZ_QGQD01000078.1"/>
</dbReference>
<keyword evidence="5" id="KW-1003">Cell membrane</keyword>
<dbReference type="PANTHER" id="PTHR30024:SF47">
    <property type="entry name" value="TAURINE-BINDING PERIPLASMIC PROTEIN"/>
    <property type="match status" value="1"/>
</dbReference>
<keyword evidence="4" id="KW-0813">Transport</keyword>
<evidence type="ECO:0000256" key="2">
    <source>
        <dbReference type="ARBA" id="ARBA00004533"/>
    </source>
</evidence>
<evidence type="ECO:0000256" key="10">
    <source>
        <dbReference type="SAM" id="SignalP"/>
    </source>
</evidence>
<gene>
    <name evidence="12" type="primary">ssuA</name>
    <name evidence="12" type="ORF">DSM106044_04190</name>
</gene>
<dbReference type="AlphaFoldDB" id="A0A4U8Q2R9"/>
<keyword evidence="13" id="KW-1185">Reference proteome</keyword>
<organism evidence="12 13">
    <name type="scientific">Robinsoniella peoriensis</name>
    <dbReference type="NCBI Taxonomy" id="180332"/>
    <lineage>
        <taxon>Bacteria</taxon>
        <taxon>Bacillati</taxon>
        <taxon>Bacillota</taxon>
        <taxon>Clostridia</taxon>
        <taxon>Lachnospirales</taxon>
        <taxon>Lachnospiraceae</taxon>
        <taxon>Robinsoniella</taxon>
    </lineage>
</organism>
<dbReference type="STRING" id="180332.GCA_000797495_05723"/>
<sequence length="362" mass="38586" precursor="true">MRKWKKLVGMAAAAAIFVCGCGAGETAATSAETAGMTAEDAASDSTSQEVSDKDTEQDTQGSSEAAGGDNVIRVGSILALGTATPFVAQENGLFEGSDISIEVTQFADGSALMEAFAAGELDVALSGVIPVATWISKGIDMKVVASANGGGHVLMTRKDTGITSVEDLKGKTIAEPNIATVTDALLRSKILGDAGLDPDMDVTLIPGMKPADMATVLMVTKEVDAMITWEPFAAQAEKDYEDITVLYDTAKEIKEETGSNAFYPVNVVAANQDFIDNRPEDLDKFLDIYKKTVDYINTDPGANAVLAKVLDMDETTIQNARERIDYTFDIDQAATLETLQWAADLGYIDKVPDKSEIFYEKK</sequence>
<evidence type="ECO:0000256" key="5">
    <source>
        <dbReference type="ARBA" id="ARBA00022475"/>
    </source>
</evidence>
<protein>
    <submittedName>
        <fullName evidence="12">Putative aliphatic sulfonates-binding protein</fullName>
    </submittedName>
</protein>
<dbReference type="PROSITE" id="PS51257">
    <property type="entry name" value="PROKAR_LIPOPROTEIN"/>
    <property type="match status" value="1"/>
</dbReference>
<comment type="caution">
    <text evidence="12">The sequence shown here is derived from an EMBL/GenBank/DDBJ whole genome shotgun (WGS) entry which is preliminary data.</text>
</comment>
<comment type="similarity">
    <text evidence="3">Belongs to the bacterial solute-binding protein SsuA/TauA family.</text>
</comment>
<dbReference type="CDD" id="cd13553">
    <property type="entry name" value="PBP2_NrtA_CpmA_like"/>
    <property type="match status" value="1"/>
</dbReference>
<reference evidence="12 13" key="1">
    <citation type="journal article" date="2019" name="Anaerobe">
        <title>Detection of Robinsoniella peoriensis in multiple bone samples of a trauma patient.</title>
        <authorList>
            <person name="Schrottner P."/>
            <person name="Hartwich K."/>
            <person name="Bunk B."/>
            <person name="Schober I."/>
            <person name="Helbig S."/>
            <person name="Rudolph W.W."/>
            <person name="Gunzer F."/>
        </authorList>
    </citation>
    <scope>NUCLEOTIDE SEQUENCE [LARGE SCALE GENOMIC DNA]</scope>
    <source>
        <strain evidence="12 13">DSM 106044</strain>
    </source>
</reference>
<feature type="chain" id="PRO_5038469911" evidence="10">
    <location>
        <begin position="24"/>
        <end position="362"/>
    </location>
</feature>
<dbReference type="PANTHER" id="PTHR30024">
    <property type="entry name" value="ALIPHATIC SULFONATES-BINDING PROTEIN-RELATED"/>
    <property type="match status" value="1"/>
</dbReference>
<dbReference type="Gene3D" id="3.40.190.10">
    <property type="entry name" value="Periplasmic binding protein-like II"/>
    <property type="match status" value="2"/>
</dbReference>
<dbReference type="EMBL" id="QGQD01000078">
    <property type="protein sequence ID" value="TLC99044.1"/>
    <property type="molecule type" value="Genomic_DNA"/>
</dbReference>
<comment type="subcellular location">
    <subcellularLocation>
        <location evidence="2">Cell inner membrane</location>
    </subcellularLocation>
    <subcellularLocation>
        <location evidence="1">Periplasm</location>
    </subcellularLocation>
</comment>
<proteinExistence type="inferred from homology"/>
<dbReference type="Pfam" id="PF13379">
    <property type="entry name" value="NMT1_2"/>
    <property type="match status" value="1"/>
</dbReference>
<evidence type="ECO:0000256" key="1">
    <source>
        <dbReference type="ARBA" id="ARBA00004418"/>
    </source>
</evidence>
<evidence type="ECO:0000313" key="13">
    <source>
        <dbReference type="Proteomes" id="UP000306509"/>
    </source>
</evidence>
<dbReference type="Proteomes" id="UP000306509">
    <property type="component" value="Unassembled WGS sequence"/>
</dbReference>
<name>A0A4U8Q2R9_9FIRM</name>
<feature type="domain" description="Solute-binding protein family 3/N-terminal" evidence="11">
    <location>
        <begin position="71"/>
        <end position="296"/>
    </location>
</feature>
<dbReference type="GO" id="GO:0005886">
    <property type="term" value="C:plasma membrane"/>
    <property type="evidence" value="ECO:0007669"/>
    <property type="project" value="UniProtKB-SubCell"/>
</dbReference>